<protein>
    <submittedName>
        <fullName evidence="1">Uncharacterized protein</fullName>
    </submittedName>
</protein>
<evidence type="ECO:0000313" key="2">
    <source>
        <dbReference type="Proteomes" id="UP000287651"/>
    </source>
</evidence>
<dbReference type="AlphaFoldDB" id="A0A426YK77"/>
<accession>A0A426YK77</accession>
<sequence length="231" mass="25923">MVFTPSLHLESTALLAVALFTEMELPAASDHSHDHRPPSPLDYFVLLNNLHLGLPPQMHLLDYDPSPIQSPLHPSSAYKTYSYLQVKIGHKVNQIRAAKPTASPLLAVQAFFVALQDSAISYLDVKPTTIFILEHQSGSNLIVHKVVGAPRLDENGDRPFLKKSFNFHYLRVRIAGWSMSHVIGLLQALLRVLLMLEVLLFMFRFFNGFDHEKSPLFAMMVTAPQLIVMSA</sequence>
<evidence type="ECO:0000313" key="1">
    <source>
        <dbReference type="EMBL" id="RRT52155.1"/>
    </source>
</evidence>
<dbReference type="Proteomes" id="UP000287651">
    <property type="component" value="Unassembled WGS sequence"/>
</dbReference>
<proteinExistence type="predicted"/>
<name>A0A426YK77_ENSVE</name>
<comment type="caution">
    <text evidence="1">The sequence shown here is derived from an EMBL/GenBank/DDBJ whole genome shotgun (WGS) entry which is preliminary data.</text>
</comment>
<organism evidence="1 2">
    <name type="scientific">Ensete ventricosum</name>
    <name type="common">Abyssinian banana</name>
    <name type="synonym">Musa ensete</name>
    <dbReference type="NCBI Taxonomy" id="4639"/>
    <lineage>
        <taxon>Eukaryota</taxon>
        <taxon>Viridiplantae</taxon>
        <taxon>Streptophyta</taxon>
        <taxon>Embryophyta</taxon>
        <taxon>Tracheophyta</taxon>
        <taxon>Spermatophyta</taxon>
        <taxon>Magnoliopsida</taxon>
        <taxon>Liliopsida</taxon>
        <taxon>Zingiberales</taxon>
        <taxon>Musaceae</taxon>
        <taxon>Ensete</taxon>
    </lineage>
</organism>
<reference evidence="1 2" key="1">
    <citation type="journal article" date="2014" name="Agronomy (Basel)">
        <title>A Draft Genome Sequence for Ensete ventricosum, the Drought-Tolerant Tree Against Hunger.</title>
        <authorList>
            <person name="Harrison J."/>
            <person name="Moore K.A."/>
            <person name="Paszkiewicz K."/>
            <person name="Jones T."/>
            <person name="Grant M."/>
            <person name="Ambacheew D."/>
            <person name="Muzemil S."/>
            <person name="Studholme D.J."/>
        </authorList>
    </citation>
    <scope>NUCLEOTIDE SEQUENCE [LARGE SCALE GENOMIC DNA]</scope>
</reference>
<gene>
    <name evidence="1" type="ORF">B296_00018776</name>
</gene>
<dbReference type="EMBL" id="AMZH03011823">
    <property type="protein sequence ID" value="RRT52155.1"/>
    <property type="molecule type" value="Genomic_DNA"/>
</dbReference>